<evidence type="ECO:0000313" key="1">
    <source>
        <dbReference type="EMBL" id="GMT33710.1"/>
    </source>
</evidence>
<keyword evidence="2" id="KW-1185">Reference proteome</keyword>
<feature type="non-terminal residue" evidence="1">
    <location>
        <position position="1"/>
    </location>
</feature>
<protein>
    <recommendedName>
        <fullName evidence="3">Sushi domain-containing protein</fullName>
    </recommendedName>
</protein>
<dbReference type="EMBL" id="BTSY01000006">
    <property type="protein sequence ID" value="GMT33710.1"/>
    <property type="molecule type" value="Genomic_DNA"/>
</dbReference>
<proteinExistence type="predicted"/>
<evidence type="ECO:0000313" key="2">
    <source>
        <dbReference type="Proteomes" id="UP001432322"/>
    </source>
</evidence>
<gene>
    <name evidence="1" type="ORF">PFISCL1PPCAC_25007</name>
</gene>
<comment type="caution">
    <text evidence="1">The sequence shown here is derived from an EMBL/GenBank/DDBJ whole genome shotgun (WGS) entry which is preliminary data.</text>
</comment>
<evidence type="ECO:0008006" key="3">
    <source>
        <dbReference type="Google" id="ProtNLM"/>
    </source>
</evidence>
<name>A0AAV5WPZ7_9BILA</name>
<accession>A0AAV5WPZ7</accession>
<dbReference type="Proteomes" id="UP001432322">
    <property type="component" value="Unassembled WGS sequence"/>
</dbReference>
<dbReference type="AlphaFoldDB" id="A0AAV5WPZ7"/>
<sequence length="108" mass="12376">DNILKCNNESEEIFFDGDRTPEVSCTKGGEWSGRSNNRILSYKEIDAECIAKDYPCEDPRITLDPPDTKRLQYSNSRNELRCTNKTTEIVIDGKRFAKLVCERLKGLV</sequence>
<organism evidence="1 2">
    <name type="scientific">Pristionchus fissidentatus</name>
    <dbReference type="NCBI Taxonomy" id="1538716"/>
    <lineage>
        <taxon>Eukaryota</taxon>
        <taxon>Metazoa</taxon>
        <taxon>Ecdysozoa</taxon>
        <taxon>Nematoda</taxon>
        <taxon>Chromadorea</taxon>
        <taxon>Rhabditida</taxon>
        <taxon>Rhabditina</taxon>
        <taxon>Diplogasteromorpha</taxon>
        <taxon>Diplogasteroidea</taxon>
        <taxon>Neodiplogasteridae</taxon>
        <taxon>Pristionchus</taxon>
    </lineage>
</organism>
<reference evidence="1" key="1">
    <citation type="submission" date="2023-10" db="EMBL/GenBank/DDBJ databases">
        <title>Genome assembly of Pristionchus species.</title>
        <authorList>
            <person name="Yoshida K."/>
            <person name="Sommer R.J."/>
        </authorList>
    </citation>
    <scope>NUCLEOTIDE SEQUENCE</scope>
    <source>
        <strain evidence="1">RS5133</strain>
    </source>
</reference>
<feature type="non-terminal residue" evidence="1">
    <location>
        <position position="108"/>
    </location>
</feature>